<dbReference type="AlphaFoldDB" id="A0A402AWJ4"/>
<dbReference type="Proteomes" id="UP000287188">
    <property type="component" value="Unassembled WGS sequence"/>
</dbReference>
<proteinExistence type="predicted"/>
<comment type="caution">
    <text evidence="1">The sequence shown here is derived from an EMBL/GenBank/DDBJ whole genome shotgun (WGS) entry which is preliminary data.</text>
</comment>
<evidence type="ECO:0008006" key="3">
    <source>
        <dbReference type="Google" id="ProtNLM"/>
    </source>
</evidence>
<sequence>MSQSNPASGLDDLAQRFRLFASRESEVNFSPLYTVLARNIAADPDMLMLARFARPDQPVANLFLAAVHYLLLSGIQHPLAAFYPSLTTLPEISIGVYPVFRNFCREHTEQIIDIISSRGVQTNEVCRCACLLPMFEIAAQLGRKRPLAIIEIGTSAGLNLLWDQYSYRYSDVFSSGTRTSALQLDCDLQGSRIPPFPAELPNVTLRVGLDLHPINISDPDAVLWLRALIWPEHSERVVRLQRALEIARQQRPLIMAGDALKLLPVIMTNVPADTTLCVFHSFTLNQFSDEGRKQLSNILVNASKSREIFRISYESQSESEDPVLELYLYLQSLETKQVLARASAHGSWLEWLA</sequence>
<keyword evidence="2" id="KW-1185">Reference proteome</keyword>
<dbReference type="PIRSF" id="PIRSF012608">
    <property type="entry name" value="UCP012608"/>
    <property type="match status" value="1"/>
</dbReference>
<evidence type="ECO:0000313" key="1">
    <source>
        <dbReference type="EMBL" id="GCE23511.1"/>
    </source>
</evidence>
<dbReference type="EMBL" id="BIFS01000002">
    <property type="protein sequence ID" value="GCE23511.1"/>
    <property type="molecule type" value="Genomic_DNA"/>
</dbReference>
<dbReference type="InterPro" id="IPR011200">
    <property type="entry name" value="UCP012608"/>
</dbReference>
<evidence type="ECO:0000313" key="2">
    <source>
        <dbReference type="Proteomes" id="UP000287188"/>
    </source>
</evidence>
<accession>A0A402AWJ4</accession>
<dbReference type="RefSeq" id="WP_161977923.1">
    <property type="nucleotide sequence ID" value="NZ_BIFS01000002.1"/>
</dbReference>
<reference evidence="2" key="1">
    <citation type="submission" date="2018-12" db="EMBL/GenBank/DDBJ databases">
        <title>Tengunoibacter tsumagoiensis gen. nov., sp. nov., Dictyobacter kobayashii sp. nov., D. alpinus sp. nov., and D. joshuensis sp. nov. and description of Dictyobacteraceae fam. nov. within the order Ktedonobacterales isolated from Tengu-no-mugimeshi.</title>
        <authorList>
            <person name="Wang C.M."/>
            <person name="Zheng Y."/>
            <person name="Sakai Y."/>
            <person name="Toyoda A."/>
            <person name="Minakuchi Y."/>
            <person name="Abe K."/>
            <person name="Yokota A."/>
            <person name="Yabe S."/>
        </authorList>
    </citation>
    <scope>NUCLEOTIDE SEQUENCE [LARGE SCALE GENOMIC DNA]</scope>
    <source>
        <strain evidence="2">Uno11</strain>
    </source>
</reference>
<organism evidence="1 2">
    <name type="scientific">Dictyobacter kobayashii</name>
    <dbReference type="NCBI Taxonomy" id="2014872"/>
    <lineage>
        <taxon>Bacteria</taxon>
        <taxon>Bacillati</taxon>
        <taxon>Chloroflexota</taxon>
        <taxon>Ktedonobacteria</taxon>
        <taxon>Ktedonobacterales</taxon>
        <taxon>Dictyobacteraceae</taxon>
        <taxon>Dictyobacter</taxon>
    </lineage>
</organism>
<name>A0A402AWJ4_9CHLR</name>
<protein>
    <recommendedName>
        <fullName evidence="3">DUF2332 domain-containing protein</fullName>
    </recommendedName>
</protein>
<gene>
    <name evidence="1" type="ORF">KDK_73110</name>
</gene>
<dbReference type="Pfam" id="PF10094">
    <property type="entry name" value="DUF2332"/>
    <property type="match status" value="1"/>
</dbReference>